<evidence type="ECO:0000256" key="1">
    <source>
        <dbReference type="ARBA" id="ARBA00005495"/>
    </source>
</evidence>
<dbReference type="GeneID" id="4981964"/>
<dbReference type="PROSITE" id="PS51891">
    <property type="entry name" value="CENP_V_GFA"/>
    <property type="match status" value="1"/>
</dbReference>
<dbReference type="InterPro" id="IPR006913">
    <property type="entry name" value="CENP-V/GFA"/>
</dbReference>
<proteinExistence type="inferred from homology"/>
<dbReference type="InterPro" id="IPR011057">
    <property type="entry name" value="Mss4-like_sf"/>
</dbReference>
<dbReference type="SUPFAM" id="SSF51316">
    <property type="entry name" value="Mss4-like"/>
    <property type="match status" value="1"/>
</dbReference>
<feature type="domain" description="CENP-V/GFA" evidence="4">
    <location>
        <begin position="8"/>
        <end position="156"/>
    </location>
</feature>
<accession>A0AAJ6QCI0</accession>
<reference evidence="5" key="2">
    <citation type="submission" date="2025-08" db="UniProtKB">
        <authorList>
            <consortium name="RefSeq"/>
        </authorList>
    </citation>
    <scope>IDENTIFICATION</scope>
</reference>
<dbReference type="PANTHER" id="PTHR28620">
    <property type="entry name" value="CENTROMERE PROTEIN V"/>
    <property type="match status" value="1"/>
</dbReference>
<dbReference type="RefSeq" id="XP_001391770.3">
    <property type="nucleotide sequence ID" value="XM_001391733.3"/>
</dbReference>
<gene>
    <name evidence="5" type="ORF">An07g06960</name>
</gene>
<name>A0AAJ6QCI0_ASPNG</name>
<keyword evidence="3" id="KW-0862">Zinc</keyword>
<dbReference type="GO" id="GO:0046872">
    <property type="term" value="F:metal ion binding"/>
    <property type="evidence" value="ECO:0007669"/>
    <property type="project" value="UniProtKB-KW"/>
</dbReference>
<dbReference type="VEuPathDB" id="FungiDB:An07g06960"/>
<evidence type="ECO:0000256" key="3">
    <source>
        <dbReference type="ARBA" id="ARBA00022833"/>
    </source>
</evidence>
<dbReference type="Gene3D" id="2.170.150.70">
    <property type="match status" value="1"/>
</dbReference>
<dbReference type="InterPro" id="IPR052355">
    <property type="entry name" value="CENP-V-like"/>
</dbReference>
<keyword evidence="2" id="KW-0479">Metal-binding</keyword>
<reference evidence="5" key="1">
    <citation type="submission" date="2025-02" db="EMBL/GenBank/DDBJ databases">
        <authorList>
            <consortium name="NCBI Genome Project"/>
        </authorList>
    </citation>
    <scope>NUCLEOTIDE SEQUENCE</scope>
</reference>
<dbReference type="PANTHER" id="PTHR28620:SF1">
    <property type="entry name" value="CENP-V_GFA DOMAIN-CONTAINING PROTEIN"/>
    <property type="match status" value="1"/>
</dbReference>
<evidence type="ECO:0000259" key="4">
    <source>
        <dbReference type="PROSITE" id="PS51891"/>
    </source>
</evidence>
<evidence type="ECO:0000256" key="2">
    <source>
        <dbReference type="ARBA" id="ARBA00022723"/>
    </source>
</evidence>
<protein>
    <recommendedName>
        <fullName evidence="4">CENP-V/GFA domain-containing protein</fullName>
    </recommendedName>
</protein>
<organism evidence="5">
    <name type="scientific">Aspergillus niger</name>
    <dbReference type="NCBI Taxonomy" id="5061"/>
    <lineage>
        <taxon>Eukaryota</taxon>
        <taxon>Fungi</taxon>
        <taxon>Dikarya</taxon>
        <taxon>Ascomycota</taxon>
        <taxon>Pezizomycotina</taxon>
        <taxon>Eurotiomycetes</taxon>
        <taxon>Eurotiomycetidae</taxon>
        <taxon>Eurotiales</taxon>
        <taxon>Aspergillaceae</taxon>
        <taxon>Aspergillus</taxon>
        <taxon>Aspergillus subgen. Circumdati</taxon>
    </lineage>
</organism>
<dbReference type="KEGG" id="ang:An07g06960"/>
<evidence type="ECO:0000313" key="5">
    <source>
        <dbReference type="RefSeq" id="XP_001391770.3"/>
    </source>
</evidence>
<sequence length="278" mass="31298">MDSSPLPYHGSCHCGLVKFIAIISMPPVGVRDSAAPPPPSPSQPRFYKCNCSTCHKSGVFHMRLPDAPNEFFLFSPLNLEELSNYQCFKRLVNWYFCPTCGVRCFGVAARWKKDSIEPERFNLAISSEEGKQITPIKDNDEQQRISVLRLDPEGYKENQTGYFSLNALTIDQDQPHGKRLDLRRIVDNKWLEYLDRKEGVADMRYDYPQEGGSSCGGGHRNTLNKAVTRGLLSSLNGKPGAQSSFSIPICRSIQEKNPFAHLWIFPSAYICKSLPCAI</sequence>
<comment type="similarity">
    <text evidence="1">Belongs to the Gfa family.</text>
</comment>
<dbReference type="AlphaFoldDB" id="A0AAJ6QCI0"/>